<keyword evidence="2" id="KW-1185">Reference proteome</keyword>
<evidence type="ECO:0000313" key="1">
    <source>
        <dbReference type="EMBL" id="KEP50189.1"/>
    </source>
</evidence>
<dbReference type="Gene3D" id="1.20.1280.50">
    <property type="match status" value="1"/>
</dbReference>
<feature type="non-terminal residue" evidence="1">
    <location>
        <position position="68"/>
    </location>
</feature>
<evidence type="ECO:0000313" key="2">
    <source>
        <dbReference type="Proteomes" id="UP000027456"/>
    </source>
</evidence>
<name>A0A074RTJ4_9AGAM</name>
<dbReference type="Proteomes" id="UP000027456">
    <property type="component" value="Unassembled WGS sequence"/>
</dbReference>
<protein>
    <submittedName>
        <fullName evidence="1">F-box-like protein</fullName>
    </submittedName>
</protein>
<dbReference type="AlphaFoldDB" id="A0A074RTJ4"/>
<comment type="caution">
    <text evidence="1">The sequence shown here is derived from an EMBL/GenBank/DDBJ whole genome shotgun (WGS) entry which is preliminary data.</text>
</comment>
<reference evidence="1 2" key="1">
    <citation type="submission" date="2013-12" db="EMBL/GenBank/DDBJ databases">
        <authorList>
            <person name="Cubeta M."/>
            <person name="Pakala S."/>
            <person name="Fedorova N."/>
            <person name="Thomas E."/>
            <person name="Dean R."/>
            <person name="Jabaji S."/>
            <person name="Neate S."/>
            <person name="Toda T."/>
            <person name="Tavantzis S."/>
            <person name="Vilgalys R."/>
            <person name="Bharathan N."/>
            <person name="Pakala S."/>
            <person name="Losada L.S."/>
            <person name="Zafar N."/>
            <person name="Nierman W."/>
        </authorList>
    </citation>
    <scope>NUCLEOTIDE SEQUENCE [LARGE SCALE GENOMIC DNA]</scope>
    <source>
        <strain evidence="1 2">123E</strain>
    </source>
</reference>
<accession>A0A074RTJ4</accession>
<sequence length="68" mass="7552">MDSTRARPIDSLPDEILTQIFALACPMHISTWSALGLIPQPSTNNPVILTHVCSYWRRVAIAFSGLWA</sequence>
<proteinExistence type="predicted"/>
<dbReference type="HOGENOM" id="CLU_018544_3_3_1"/>
<dbReference type="EMBL" id="AZST01000278">
    <property type="protein sequence ID" value="KEP50189.1"/>
    <property type="molecule type" value="Genomic_DNA"/>
</dbReference>
<gene>
    <name evidence="1" type="ORF">V565_084990</name>
</gene>
<organism evidence="1 2">
    <name type="scientific">Rhizoctonia solani 123E</name>
    <dbReference type="NCBI Taxonomy" id="1423351"/>
    <lineage>
        <taxon>Eukaryota</taxon>
        <taxon>Fungi</taxon>
        <taxon>Dikarya</taxon>
        <taxon>Basidiomycota</taxon>
        <taxon>Agaricomycotina</taxon>
        <taxon>Agaricomycetes</taxon>
        <taxon>Cantharellales</taxon>
        <taxon>Ceratobasidiaceae</taxon>
        <taxon>Rhizoctonia</taxon>
    </lineage>
</organism>
<dbReference type="OrthoDB" id="2269034at2759"/>